<dbReference type="Pfam" id="PF01636">
    <property type="entry name" value="APH"/>
    <property type="match status" value="1"/>
</dbReference>
<evidence type="ECO:0000256" key="1">
    <source>
        <dbReference type="SAM" id="MobiDB-lite"/>
    </source>
</evidence>
<dbReference type="InterPro" id="IPR011009">
    <property type="entry name" value="Kinase-like_dom_sf"/>
</dbReference>
<feature type="region of interest" description="Disordered" evidence="1">
    <location>
        <begin position="1"/>
        <end position="20"/>
    </location>
</feature>
<dbReference type="RefSeq" id="WP_310949064.1">
    <property type="nucleotide sequence ID" value="NZ_JAVLUS010000001.1"/>
</dbReference>
<dbReference type="InterPro" id="IPR002575">
    <property type="entry name" value="Aminoglycoside_PTrfase"/>
</dbReference>
<accession>A0ABU2GLW6</accession>
<evidence type="ECO:0000259" key="2">
    <source>
        <dbReference type="Pfam" id="PF01636"/>
    </source>
</evidence>
<proteinExistence type="predicted"/>
<sequence>MTTTGLELSGGGVLSGRMDGTPTMASPSWWGADTIRLRGRLDDVAVHVRRYTDAAKSYVNVAAAVSGTAAAGDDGIGPAVVSADGDSGEIVLADLTETHRTATLADGNSADFVRAYFQIRSRVADLRPTVVREATVFDDIRELDVRLHEAGAAIPTELTYFRRILDDAENRINATGFDREFRHGDGNLSNVMVSRTDGSLLLLDWDFAAVMDPFQDLGVALVELAEDETHARELFEIAYGNFDEALLAQCLFYGYADHVRQGMLGMLVDALDPGSYEYSKFGDWQLLRARLALSGTRSGELLRRIDR</sequence>
<name>A0ABU2GLW6_9ACTN</name>
<evidence type="ECO:0000313" key="4">
    <source>
        <dbReference type="Proteomes" id="UP001265083"/>
    </source>
</evidence>
<gene>
    <name evidence="3" type="ORF">RD149_01620</name>
</gene>
<protein>
    <submittedName>
        <fullName evidence="3">Phosphotransferase</fullName>
    </submittedName>
</protein>
<comment type="caution">
    <text evidence="3">The sequence shown here is derived from an EMBL/GenBank/DDBJ whole genome shotgun (WGS) entry which is preliminary data.</text>
</comment>
<dbReference type="EMBL" id="JAVLUS010000001">
    <property type="protein sequence ID" value="MDS1112457.1"/>
    <property type="molecule type" value="Genomic_DNA"/>
</dbReference>
<feature type="domain" description="Aminoglycoside phosphotransferase" evidence="2">
    <location>
        <begin position="141"/>
        <end position="245"/>
    </location>
</feature>
<dbReference type="SUPFAM" id="SSF56112">
    <property type="entry name" value="Protein kinase-like (PK-like)"/>
    <property type="match status" value="1"/>
</dbReference>
<reference evidence="3 4" key="1">
    <citation type="submission" date="2023-08" db="EMBL/GenBank/DDBJ databases">
        <title>Bioegradation of LLDPE and BLDPE plastic by marine bacteria from coast plastic debris.</title>
        <authorList>
            <person name="Rong Z."/>
        </authorList>
    </citation>
    <scope>NUCLEOTIDE SEQUENCE [LARGE SCALE GENOMIC DNA]</scope>
    <source>
        <strain evidence="3 4">Z-2</strain>
    </source>
</reference>
<dbReference type="Proteomes" id="UP001265083">
    <property type="component" value="Unassembled WGS sequence"/>
</dbReference>
<dbReference type="Gene3D" id="3.90.1200.10">
    <property type="match status" value="1"/>
</dbReference>
<evidence type="ECO:0000313" key="3">
    <source>
        <dbReference type="EMBL" id="MDS1112457.1"/>
    </source>
</evidence>
<keyword evidence="4" id="KW-1185">Reference proteome</keyword>
<organism evidence="3 4">
    <name type="scientific">Gordonia westfalica</name>
    <dbReference type="NCBI Taxonomy" id="158898"/>
    <lineage>
        <taxon>Bacteria</taxon>
        <taxon>Bacillati</taxon>
        <taxon>Actinomycetota</taxon>
        <taxon>Actinomycetes</taxon>
        <taxon>Mycobacteriales</taxon>
        <taxon>Gordoniaceae</taxon>
        <taxon>Gordonia</taxon>
    </lineage>
</organism>